<organism evidence="1 2">
    <name type="scientific">Arabidopsis thaliana</name>
    <name type="common">Mouse-ear cress</name>
    <dbReference type="NCBI Taxonomy" id="3702"/>
    <lineage>
        <taxon>Eukaryota</taxon>
        <taxon>Viridiplantae</taxon>
        <taxon>Streptophyta</taxon>
        <taxon>Embryophyta</taxon>
        <taxon>Tracheophyta</taxon>
        <taxon>Spermatophyta</taxon>
        <taxon>Magnoliopsida</taxon>
        <taxon>eudicotyledons</taxon>
        <taxon>Gunneridae</taxon>
        <taxon>Pentapetalae</taxon>
        <taxon>rosids</taxon>
        <taxon>malvids</taxon>
        <taxon>Brassicales</taxon>
        <taxon>Brassicaceae</taxon>
        <taxon>Camelineae</taxon>
        <taxon>Arabidopsis</taxon>
    </lineage>
</organism>
<evidence type="ECO:0000313" key="1">
    <source>
        <dbReference type="EMBL" id="CAD5323066.1"/>
    </source>
</evidence>
<dbReference type="EMBL" id="LR881468">
    <property type="protein sequence ID" value="CAD5323066.1"/>
    <property type="molecule type" value="Genomic_DNA"/>
</dbReference>
<reference evidence="1 2" key="1">
    <citation type="submission" date="2020-09" db="EMBL/GenBank/DDBJ databases">
        <authorList>
            <person name="Ashkenazy H."/>
        </authorList>
    </citation>
    <scope>NUCLEOTIDE SEQUENCE [LARGE SCALE GENOMIC DNA]</scope>
    <source>
        <strain evidence="2">cv. Cdm-0</strain>
    </source>
</reference>
<protein>
    <submittedName>
        <fullName evidence="1">(thale cress) hypothetical protein</fullName>
    </submittedName>
</protein>
<dbReference type="AlphaFoldDB" id="A0A7G2ELM3"/>
<dbReference type="Proteomes" id="UP000516314">
    <property type="component" value="Chromosome 3"/>
</dbReference>
<name>A0A7G2ELM3_ARATH</name>
<evidence type="ECO:0000313" key="2">
    <source>
        <dbReference type="Proteomes" id="UP000516314"/>
    </source>
</evidence>
<gene>
    <name evidence="1" type="ORF">AT9943_LOCUS11034</name>
</gene>
<sequence>MRAISTTWVYTCGVSSGISNLEEAFSSMSEEDYYEVFASMPEKNVT</sequence>
<proteinExistence type="predicted"/>
<accession>A0A7G2ELM3</accession>